<organism evidence="1 2">
    <name type="scientific">Mucilaginibacter gracilis</name>
    <dbReference type="NCBI Taxonomy" id="423350"/>
    <lineage>
        <taxon>Bacteria</taxon>
        <taxon>Pseudomonadati</taxon>
        <taxon>Bacteroidota</taxon>
        <taxon>Sphingobacteriia</taxon>
        <taxon>Sphingobacteriales</taxon>
        <taxon>Sphingobacteriaceae</taxon>
        <taxon>Mucilaginibacter</taxon>
    </lineage>
</organism>
<dbReference type="Proteomes" id="UP000268007">
    <property type="component" value="Unassembled WGS sequence"/>
</dbReference>
<accession>A0A495J2A6</accession>
<keyword evidence="2" id="KW-1185">Reference proteome</keyword>
<reference evidence="1 2" key="1">
    <citation type="submission" date="2018-10" db="EMBL/GenBank/DDBJ databases">
        <title>Genomic Encyclopedia of Archaeal and Bacterial Type Strains, Phase II (KMG-II): from individual species to whole genera.</title>
        <authorList>
            <person name="Goeker M."/>
        </authorList>
    </citation>
    <scope>NUCLEOTIDE SEQUENCE [LARGE SCALE GENOMIC DNA]</scope>
    <source>
        <strain evidence="1 2">DSM 18602</strain>
    </source>
</reference>
<sequence length="66" mass="7445">MGVSIKKYHEEDFIEFDDNEFVNLVFKVKGGVETCTITPNTLLRVIKNSGDGNPVIIKDERTQKSS</sequence>
<evidence type="ECO:0000313" key="2">
    <source>
        <dbReference type="Proteomes" id="UP000268007"/>
    </source>
</evidence>
<dbReference type="EMBL" id="RBKU01000001">
    <property type="protein sequence ID" value="RKR83100.1"/>
    <property type="molecule type" value="Genomic_DNA"/>
</dbReference>
<dbReference type="AlphaFoldDB" id="A0A495J2A6"/>
<protein>
    <submittedName>
        <fullName evidence="1">Uncharacterized protein</fullName>
    </submittedName>
</protein>
<evidence type="ECO:0000313" key="1">
    <source>
        <dbReference type="EMBL" id="RKR83100.1"/>
    </source>
</evidence>
<name>A0A495J2A6_9SPHI</name>
<gene>
    <name evidence="1" type="ORF">BDD43_3301</name>
</gene>
<dbReference type="RefSeq" id="WP_121198632.1">
    <property type="nucleotide sequence ID" value="NZ_RBKU01000001.1"/>
</dbReference>
<comment type="caution">
    <text evidence="1">The sequence shown here is derived from an EMBL/GenBank/DDBJ whole genome shotgun (WGS) entry which is preliminary data.</text>
</comment>
<proteinExistence type="predicted"/>